<feature type="transmembrane region" description="Helical" evidence="5">
    <location>
        <begin position="168"/>
        <end position="185"/>
    </location>
</feature>
<evidence type="ECO:0000256" key="3">
    <source>
        <dbReference type="ARBA" id="ARBA00022989"/>
    </source>
</evidence>
<dbReference type="PANTHER" id="PTHR37422:SF13">
    <property type="entry name" value="LIPOPOLYSACCHARIDE BIOSYNTHESIS PROTEIN PA4999-RELATED"/>
    <property type="match status" value="1"/>
</dbReference>
<dbReference type="HOGENOM" id="CLU_719108_0_0_0"/>
<dbReference type="STRING" id="515635.Dtur_0156"/>
<dbReference type="OrthoDB" id="871774at2"/>
<organism evidence="7 8">
    <name type="scientific">Dictyoglomus turgidum (strain DSM 6724 / Z-1310)</name>
    <dbReference type="NCBI Taxonomy" id="515635"/>
    <lineage>
        <taxon>Bacteria</taxon>
        <taxon>Pseudomonadati</taxon>
        <taxon>Dictyoglomota</taxon>
        <taxon>Dictyoglomia</taxon>
        <taxon>Dictyoglomales</taxon>
        <taxon>Dictyoglomaceae</taxon>
        <taxon>Dictyoglomus</taxon>
    </lineage>
</organism>
<dbReference type="EMBL" id="CP001251">
    <property type="protein sequence ID" value="ACK41487.1"/>
    <property type="molecule type" value="Genomic_DNA"/>
</dbReference>
<feature type="transmembrane region" description="Helical" evidence="5">
    <location>
        <begin position="65"/>
        <end position="81"/>
    </location>
</feature>
<dbReference type="InParanoid" id="B8DYV5"/>
<name>B8DYV5_DICTD</name>
<evidence type="ECO:0000256" key="4">
    <source>
        <dbReference type="ARBA" id="ARBA00023136"/>
    </source>
</evidence>
<feature type="transmembrane region" description="Helical" evidence="5">
    <location>
        <begin position="191"/>
        <end position="208"/>
    </location>
</feature>
<dbReference type="Proteomes" id="UP000007719">
    <property type="component" value="Chromosome"/>
</dbReference>
<dbReference type="RefSeq" id="WP_012582572.1">
    <property type="nucleotide sequence ID" value="NC_011661.1"/>
</dbReference>
<feature type="transmembrane region" description="Helical" evidence="5">
    <location>
        <begin position="311"/>
        <end position="332"/>
    </location>
</feature>
<dbReference type="InterPro" id="IPR007016">
    <property type="entry name" value="O-antigen_ligase-rel_domated"/>
</dbReference>
<evidence type="ECO:0000313" key="7">
    <source>
        <dbReference type="EMBL" id="ACK41487.1"/>
    </source>
</evidence>
<evidence type="ECO:0000256" key="1">
    <source>
        <dbReference type="ARBA" id="ARBA00004141"/>
    </source>
</evidence>
<dbReference type="AlphaFoldDB" id="B8DYV5"/>
<dbReference type="GO" id="GO:0016757">
    <property type="term" value="F:glycosyltransferase activity"/>
    <property type="evidence" value="ECO:0000318"/>
    <property type="project" value="GO_Central"/>
</dbReference>
<dbReference type="PANTHER" id="PTHR37422">
    <property type="entry name" value="TEICHURONIC ACID BIOSYNTHESIS PROTEIN TUAE"/>
    <property type="match status" value="1"/>
</dbReference>
<dbReference type="GO" id="GO:0005886">
    <property type="term" value="C:plasma membrane"/>
    <property type="evidence" value="ECO:0000318"/>
    <property type="project" value="GO_Central"/>
</dbReference>
<reference evidence="8" key="1">
    <citation type="journal article" date="2016" name="Front. Microbiol.">
        <title>The complete genome sequence of hyperthermophile Dictyoglomus turgidum DSM 6724 reveals a specialized carbohydrate fermentor.</title>
        <authorList>
            <person name="Brumm P.J."/>
            <person name="Gowda K."/>
            <person name="Robb F.T."/>
            <person name="Mead D.A."/>
        </authorList>
    </citation>
    <scope>NUCLEOTIDE SEQUENCE [LARGE SCALE GENOMIC DNA]</scope>
    <source>
        <strain evidence="8">DSM 6724 / Z-1310</strain>
    </source>
</reference>
<feature type="transmembrane region" description="Helical" evidence="5">
    <location>
        <begin position="6"/>
        <end position="26"/>
    </location>
</feature>
<gene>
    <name evidence="7" type="ordered locus">Dtur_0156</name>
</gene>
<dbReference type="KEGG" id="dtu:Dtur_0156"/>
<dbReference type="InterPro" id="IPR051533">
    <property type="entry name" value="WaaL-like"/>
</dbReference>
<accession>B8DYV5</accession>
<keyword evidence="2 5" id="KW-0812">Transmembrane</keyword>
<dbReference type="Pfam" id="PF04932">
    <property type="entry name" value="Wzy_C"/>
    <property type="match status" value="1"/>
</dbReference>
<feature type="transmembrane region" description="Helical" evidence="5">
    <location>
        <begin position="217"/>
        <end position="237"/>
    </location>
</feature>
<protein>
    <submittedName>
        <fullName evidence="7">O-antigen polymerase</fullName>
    </submittedName>
</protein>
<evidence type="ECO:0000313" key="8">
    <source>
        <dbReference type="Proteomes" id="UP000007719"/>
    </source>
</evidence>
<keyword evidence="3 5" id="KW-1133">Transmembrane helix</keyword>
<dbReference type="eggNOG" id="COG3307">
    <property type="taxonomic scope" value="Bacteria"/>
</dbReference>
<feature type="domain" description="O-antigen ligase-related" evidence="6">
    <location>
        <begin position="173"/>
        <end position="328"/>
    </location>
</feature>
<feature type="transmembrane region" description="Helical" evidence="5">
    <location>
        <begin position="42"/>
        <end position="59"/>
    </location>
</feature>
<evidence type="ECO:0000256" key="5">
    <source>
        <dbReference type="SAM" id="Phobius"/>
    </source>
</evidence>
<keyword evidence="4 5" id="KW-0472">Membrane</keyword>
<evidence type="ECO:0000256" key="2">
    <source>
        <dbReference type="ARBA" id="ARBA00022692"/>
    </source>
</evidence>
<comment type="subcellular location">
    <subcellularLocation>
        <location evidence="1">Membrane</location>
        <topology evidence="1">Multi-pass membrane protein</topology>
    </subcellularLocation>
</comment>
<feature type="transmembrane region" description="Helical" evidence="5">
    <location>
        <begin position="344"/>
        <end position="363"/>
    </location>
</feature>
<dbReference type="EnsemblBacteria" id="ACK41487">
    <property type="protein sequence ID" value="ACK41487"/>
    <property type="gene ID" value="Dtur_0156"/>
</dbReference>
<evidence type="ECO:0000259" key="6">
    <source>
        <dbReference type="Pfam" id="PF04932"/>
    </source>
</evidence>
<dbReference type="GO" id="GO:0000271">
    <property type="term" value="P:polysaccharide biosynthetic process"/>
    <property type="evidence" value="ECO:0000318"/>
    <property type="project" value="GO_Central"/>
</dbReference>
<proteinExistence type="predicted"/>
<feature type="transmembrane region" description="Helical" evidence="5">
    <location>
        <begin position="141"/>
        <end position="161"/>
    </location>
</feature>
<feature type="transmembrane region" description="Helical" evidence="5">
    <location>
        <begin position="93"/>
        <end position="121"/>
    </location>
</feature>
<sequence length="390" mass="45109">MLEKLGLIFSSFSYIFQIPFIFYLILRVKKLRIKFIEDDKDKIILVLLFISGVISSLLSSKKLEAFLVSLIPFIFVGFYILGKEGLKESNKNIIYYILLGSSILGFILFVSRIFNFSLYILEFPIVDGNAPRGLVLGVKSQGLSLLLEFGIVSGIGLLVYFERNIRDILKILLLLVFCILGFMITETRGGILGILVGLIVLISNKEFLNQLKRKWKYVLLIVFLFILAFFIFFNQFYNKLTISLQKGRQGSIYERIYIYLGTLRMIKDNLLFGVGPGCFVYEYPKYALKNFPYVPEFILGELSHAVTTHNIYFYFLSGWGIIGSSFFFYWLFKKIYKGLKFNYSLDKHIILAILMVYFGHVLLDDLFSIHVPLLIGLLNRNKEYTLVLDK</sequence>
<keyword evidence="8" id="KW-1185">Reference proteome</keyword>